<dbReference type="Gene3D" id="3.40.1230.10">
    <property type="entry name" value="MTH938-like"/>
    <property type="match status" value="1"/>
</dbReference>
<dbReference type="InterPro" id="IPR007523">
    <property type="entry name" value="NDUFAF3/AAMDC"/>
</dbReference>
<protein>
    <recommendedName>
        <fullName evidence="4">NADH dehydrogenase [ubiquinone] 1 alpha subcomplex assembly factor 3</fullName>
    </recommendedName>
</protein>
<dbReference type="EMBL" id="MU839845">
    <property type="protein sequence ID" value="KAK1750639.1"/>
    <property type="molecule type" value="Genomic_DNA"/>
</dbReference>
<dbReference type="GO" id="GO:0005743">
    <property type="term" value="C:mitochondrial inner membrane"/>
    <property type="evidence" value="ECO:0007669"/>
    <property type="project" value="TreeGrafter"/>
</dbReference>
<dbReference type="PANTHER" id="PTHR21192">
    <property type="entry name" value="NUCLEAR PROTEIN E3-3"/>
    <property type="match status" value="1"/>
</dbReference>
<dbReference type="PANTHER" id="PTHR21192:SF2">
    <property type="entry name" value="NADH DEHYDROGENASE [UBIQUINONE] 1 ALPHA SUBCOMPLEX ASSEMBLY FACTOR 3"/>
    <property type="match status" value="1"/>
</dbReference>
<dbReference type="Proteomes" id="UP001239445">
    <property type="component" value="Unassembled WGS sequence"/>
</dbReference>
<evidence type="ECO:0008006" key="4">
    <source>
        <dbReference type="Google" id="ProtNLM"/>
    </source>
</evidence>
<dbReference type="AlphaFoldDB" id="A0AAJ0B2T4"/>
<comment type="caution">
    <text evidence="2">The sequence shown here is derived from an EMBL/GenBank/DDBJ whole genome shotgun (WGS) entry which is preliminary data.</text>
</comment>
<dbReference type="SUPFAM" id="SSF64076">
    <property type="entry name" value="MTH938-like"/>
    <property type="match status" value="1"/>
</dbReference>
<proteinExistence type="predicted"/>
<keyword evidence="3" id="KW-1185">Reference proteome</keyword>
<organism evidence="2 3">
    <name type="scientific">Echria macrotheca</name>
    <dbReference type="NCBI Taxonomy" id="438768"/>
    <lineage>
        <taxon>Eukaryota</taxon>
        <taxon>Fungi</taxon>
        <taxon>Dikarya</taxon>
        <taxon>Ascomycota</taxon>
        <taxon>Pezizomycotina</taxon>
        <taxon>Sordariomycetes</taxon>
        <taxon>Sordariomycetidae</taxon>
        <taxon>Sordariales</taxon>
        <taxon>Schizotheciaceae</taxon>
        <taxon>Echria</taxon>
    </lineage>
</organism>
<dbReference type="FunFam" id="3.40.1230.10:FF:000005">
    <property type="entry name" value="NADH dehydrogenase [ubiquinone]alpha subcomplex assembly factor"/>
    <property type="match status" value="1"/>
</dbReference>
<sequence>MTAPMRSRTMHRALQSIASPAQRIQPSSVRPSLATSSTPRLIATTTSPAPSRSIHTSPLSSSSETNRQSRLTSRPPRSLSSQPVEKTHHDQEKKEPSNLESLDVFAGTPIPSTAVNTCFEDGFALNSGVRILDGAGALLVAGEAFVWRPWDVSSSNKTILNAKGQVEISEEGFGVLGLVWPRPDLLILGVGKEMRPLSPATRRVISGLGIRVEVLDTRNAAAQFNLLATERGVYDVAAALVPMGWKEGIGAGAG</sequence>
<gene>
    <name evidence="2" type="ORF">QBC47DRAFT_455067</name>
</gene>
<evidence type="ECO:0000313" key="2">
    <source>
        <dbReference type="EMBL" id="KAK1750639.1"/>
    </source>
</evidence>
<evidence type="ECO:0000256" key="1">
    <source>
        <dbReference type="SAM" id="MobiDB-lite"/>
    </source>
</evidence>
<feature type="region of interest" description="Disordered" evidence="1">
    <location>
        <begin position="1"/>
        <end position="99"/>
    </location>
</feature>
<feature type="compositionally biased region" description="Polar residues" evidence="1">
    <location>
        <begin position="16"/>
        <end position="66"/>
    </location>
</feature>
<accession>A0AAJ0B2T4</accession>
<name>A0AAJ0B2T4_9PEZI</name>
<feature type="compositionally biased region" description="Basic and acidic residues" evidence="1">
    <location>
        <begin position="85"/>
        <end position="97"/>
    </location>
</feature>
<dbReference type="InterPro" id="IPR036748">
    <property type="entry name" value="MTH938-like_sf"/>
</dbReference>
<reference evidence="2" key="1">
    <citation type="submission" date="2023-06" db="EMBL/GenBank/DDBJ databases">
        <title>Genome-scale phylogeny and comparative genomics of the fungal order Sordariales.</title>
        <authorList>
            <consortium name="Lawrence Berkeley National Laboratory"/>
            <person name="Hensen N."/>
            <person name="Bonometti L."/>
            <person name="Westerberg I."/>
            <person name="Brannstrom I.O."/>
            <person name="Guillou S."/>
            <person name="Cros-Aarteil S."/>
            <person name="Calhoun S."/>
            <person name="Haridas S."/>
            <person name="Kuo A."/>
            <person name="Mondo S."/>
            <person name="Pangilinan J."/>
            <person name="Riley R."/>
            <person name="Labutti K."/>
            <person name="Andreopoulos B."/>
            <person name="Lipzen A."/>
            <person name="Chen C."/>
            <person name="Yanf M."/>
            <person name="Daum C."/>
            <person name="Ng V."/>
            <person name="Clum A."/>
            <person name="Steindorff A."/>
            <person name="Ohm R."/>
            <person name="Martin F."/>
            <person name="Silar P."/>
            <person name="Natvig D."/>
            <person name="Lalanne C."/>
            <person name="Gautier V."/>
            <person name="Ament-Velasquez S.L."/>
            <person name="Kruys A."/>
            <person name="Hutchinson M.I."/>
            <person name="Powell A.J."/>
            <person name="Barry K."/>
            <person name="Miller A.N."/>
            <person name="Grigoriev I.V."/>
            <person name="Debuchy R."/>
            <person name="Gladieux P."/>
            <person name="Thoren M.H."/>
            <person name="Johannesson H."/>
        </authorList>
    </citation>
    <scope>NUCLEOTIDE SEQUENCE</scope>
    <source>
        <strain evidence="2">PSN4</strain>
    </source>
</reference>
<dbReference type="GO" id="GO:0032981">
    <property type="term" value="P:mitochondrial respiratory chain complex I assembly"/>
    <property type="evidence" value="ECO:0007669"/>
    <property type="project" value="TreeGrafter"/>
</dbReference>
<dbReference type="Pfam" id="PF04430">
    <property type="entry name" value="DUF498"/>
    <property type="match status" value="1"/>
</dbReference>
<feature type="compositionally biased region" description="Low complexity" evidence="1">
    <location>
        <begin position="68"/>
        <end position="83"/>
    </location>
</feature>
<evidence type="ECO:0000313" key="3">
    <source>
        <dbReference type="Proteomes" id="UP001239445"/>
    </source>
</evidence>